<sequence>MRNSCKSLWYLGVAWDVSLPSVFWETFMAEYPELLQIKTPRDILPTNSIFNDASCKGLPQGHQLTGHAQIYLSLIKSKVTPIKTILLPRLELCSTQFGAKLLKYILNCSEIFHLYCMVRLYSCVMAQIFNTSSKNLCFQPYGR</sequence>
<keyword evidence="2" id="KW-1185">Reference proteome</keyword>
<name>A0ABQ9H0G8_9NEOP</name>
<dbReference type="EMBL" id="JARBHB010000008">
    <property type="protein sequence ID" value="KAJ8877783.1"/>
    <property type="molecule type" value="Genomic_DNA"/>
</dbReference>
<evidence type="ECO:0008006" key="3">
    <source>
        <dbReference type="Google" id="ProtNLM"/>
    </source>
</evidence>
<dbReference type="Pfam" id="PF05380">
    <property type="entry name" value="Peptidase_A17"/>
    <property type="match status" value="1"/>
</dbReference>
<reference evidence="1 2" key="1">
    <citation type="submission" date="2023-02" db="EMBL/GenBank/DDBJ databases">
        <title>LHISI_Scaffold_Assembly.</title>
        <authorList>
            <person name="Stuart O.P."/>
            <person name="Cleave R."/>
            <person name="Magrath M.J.L."/>
            <person name="Mikheyev A.S."/>
        </authorList>
    </citation>
    <scope>NUCLEOTIDE SEQUENCE [LARGE SCALE GENOMIC DNA]</scope>
    <source>
        <strain evidence="1">Daus_M_001</strain>
        <tissue evidence="1">Leg muscle</tissue>
    </source>
</reference>
<proteinExistence type="predicted"/>
<evidence type="ECO:0000313" key="1">
    <source>
        <dbReference type="EMBL" id="KAJ8877783.1"/>
    </source>
</evidence>
<evidence type="ECO:0000313" key="2">
    <source>
        <dbReference type="Proteomes" id="UP001159363"/>
    </source>
</evidence>
<protein>
    <recommendedName>
        <fullName evidence="3">Reverse transcriptase</fullName>
    </recommendedName>
</protein>
<dbReference type="InterPro" id="IPR008042">
    <property type="entry name" value="Retrotrans_Pao"/>
</dbReference>
<dbReference type="Proteomes" id="UP001159363">
    <property type="component" value="Chromosome 7"/>
</dbReference>
<gene>
    <name evidence="1" type="ORF">PR048_022239</name>
</gene>
<accession>A0ABQ9H0G8</accession>
<comment type="caution">
    <text evidence="1">The sequence shown here is derived from an EMBL/GenBank/DDBJ whole genome shotgun (WGS) entry which is preliminary data.</text>
</comment>
<organism evidence="1 2">
    <name type="scientific">Dryococelus australis</name>
    <dbReference type="NCBI Taxonomy" id="614101"/>
    <lineage>
        <taxon>Eukaryota</taxon>
        <taxon>Metazoa</taxon>
        <taxon>Ecdysozoa</taxon>
        <taxon>Arthropoda</taxon>
        <taxon>Hexapoda</taxon>
        <taxon>Insecta</taxon>
        <taxon>Pterygota</taxon>
        <taxon>Neoptera</taxon>
        <taxon>Polyneoptera</taxon>
        <taxon>Phasmatodea</taxon>
        <taxon>Verophasmatodea</taxon>
        <taxon>Anareolatae</taxon>
        <taxon>Phasmatidae</taxon>
        <taxon>Eurycanthinae</taxon>
        <taxon>Dryococelus</taxon>
    </lineage>
</organism>